<dbReference type="GO" id="GO:0003774">
    <property type="term" value="F:cytoskeletal motor activity"/>
    <property type="evidence" value="ECO:0007669"/>
    <property type="project" value="UniProtKB-UniRule"/>
</dbReference>
<dbReference type="InterPro" id="IPR001609">
    <property type="entry name" value="Myosin_head_motor_dom-like"/>
</dbReference>
<dbReference type="SMART" id="SM01117">
    <property type="entry name" value="Cyt-b5"/>
    <property type="match status" value="2"/>
</dbReference>
<evidence type="ECO:0000259" key="17">
    <source>
        <dbReference type="PROSITE" id="PS51998"/>
    </source>
</evidence>
<dbReference type="GO" id="GO:0031505">
    <property type="term" value="P:fungal-type cell wall organization"/>
    <property type="evidence" value="ECO:0007669"/>
    <property type="project" value="TreeGrafter"/>
</dbReference>
<feature type="transmembrane region" description="Helical" evidence="14">
    <location>
        <begin position="1624"/>
        <end position="1647"/>
    </location>
</feature>
<feature type="transmembrane region" description="Helical" evidence="14">
    <location>
        <begin position="901"/>
        <end position="921"/>
    </location>
</feature>
<keyword evidence="9 14" id="KW-0472">Membrane</keyword>
<feature type="compositionally biased region" description="Gly residues" evidence="13">
    <location>
        <begin position="1719"/>
        <end position="1729"/>
    </location>
</feature>
<evidence type="ECO:0000256" key="1">
    <source>
        <dbReference type="ARBA" id="ARBA00004651"/>
    </source>
</evidence>
<comment type="subcellular location">
    <subcellularLocation>
        <location evidence="1">Cell membrane</location>
        <topology evidence="1">Multi-pass membrane protein</topology>
    </subcellularLocation>
</comment>
<dbReference type="Pfam" id="PF00173">
    <property type="entry name" value="Cyt-b5"/>
    <property type="match status" value="1"/>
</dbReference>
<dbReference type="Gene3D" id="1.10.10.820">
    <property type="match status" value="1"/>
</dbReference>
<feature type="domain" description="Cytochrome b5 heme-binding" evidence="15">
    <location>
        <begin position="929"/>
        <end position="987"/>
    </location>
</feature>
<keyword evidence="8 12" id="KW-0518">Myosin</keyword>
<feature type="region of interest" description="Disordered" evidence="13">
    <location>
        <begin position="565"/>
        <end position="590"/>
    </location>
</feature>
<dbReference type="Gene3D" id="1.20.120.720">
    <property type="entry name" value="Myosin VI head, motor domain, U50 subdomain"/>
    <property type="match status" value="1"/>
</dbReference>
<evidence type="ECO:0000256" key="11">
    <source>
        <dbReference type="ARBA" id="ARBA00023180"/>
    </source>
</evidence>
<evidence type="ECO:0000259" key="15">
    <source>
        <dbReference type="PROSITE" id="PS50255"/>
    </source>
</evidence>
<dbReference type="GO" id="GO:0030428">
    <property type="term" value="C:cell septum"/>
    <property type="evidence" value="ECO:0007669"/>
    <property type="project" value="TreeGrafter"/>
</dbReference>
<dbReference type="SUPFAM" id="SSF52540">
    <property type="entry name" value="P-loop containing nucleoside triphosphate hydrolases"/>
    <property type="match status" value="1"/>
</dbReference>
<accession>A0A068SA41</accession>
<dbReference type="Gene3D" id="3.10.120.10">
    <property type="entry name" value="Cytochrome b5-like heme/steroid binding domain"/>
    <property type="match status" value="1"/>
</dbReference>
<dbReference type="SMART" id="SM00242">
    <property type="entry name" value="MYSc"/>
    <property type="match status" value="1"/>
</dbReference>
<dbReference type="GO" id="GO:0005886">
    <property type="term" value="C:plasma membrane"/>
    <property type="evidence" value="ECO:0007669"/>
    <property type="project" value="UniProtKB-SubCell"/>
</dbReference>
<evidence type="ECO:0000256" key="9">
    <source>
        <dbReference type="ARBA" id="ARBA00023136"/>
    </source>
</evidence>
<dbReference type="Gene3D" id="3.40.850.10">
    <property type="entry name" value="Kinesin motor domain"/>
    <property type="match status" value="1"/>
</dbReference>
<evidence type="ECO:0000256" key="4">
    <source>
        <dbReference type="ARBA" id="ARBA00022676"/>
    </source>
</evidence>
<dbReference type="GO" id="GO:0005524">
    <property type="term" value="F:ATP binding"/>
    <property type="evidence" value="ECO:0007669"/>
    <property type="project" value="UniProtKB-UniRule"/>
</dbReference>
<dbReference type="Gene3D" id="1.10.10.60">
    <property type="entry name" value="Homeodomain-like"/>
    <property type="match status" value="1"/>
</dbReference>
<dbReference type="VEuPathDB" id="FungiDB:LCOR_09552.1"/>
<evidence type="ECO:0000256" key="6">
    <source>
        <dbReference type="ARBA" id="ARBA00022692"/>
    </source>
</evidence>
<keyword evidence="10 12" id="KW-0505">Motor protein</keyword>
<evidence type="ECO:0000256" key="5">
    <source>
        <dbReference type="ARBA" id="ARBA00022679"/>
    </source>
</evidence>
<feature type="transmembrane region" description="Helical" evidence="14">
    <location>
        <begin position="866"/>
        <end position="885"/>
    </location>
</feature>
<dbReference type="GO" id="GO:0006031">
    <property type="term" value="P:chitin biosynthetic process"/>
    <property type="evidence" value="ECO:0007669"/>
    <property type="project" value="TreeGrafter"/>
</dbReference>
<comment type="caution">
    <text evidence="18">The sequence shown here is derived from an EMBL/GenBank/DDBJ whole genome shotgun (WGS) entry which is preliminary data.</text>
</comment>
<dbReference type="GO" id="GO:0004100">
    <property type="term" value="F:chitin synthase activity"/>
    <property type="evidence" value="ECO:0007669"/>
    <property type="project" value="UniProtKB-EC"/>
</dbReference>
<evidence type="ECO:0000256" key="7">
    <source>
        <dbReference type="ARBA" id="ARBA00022989"/>
    </source>
</evidence>
<evidence type="ECO:0000256" key="14">
    <source>
        <dbReference type="SAM" id="Phobius"/>
    </source>
</evidence>
<dbReference type="OrthoDB" id="370884at2759"/>
<feature type="region of interest" description="Disordered" evidence="13">
    <location>
        <begin position="730"/>
        <end position="768"/>
    </location>
</feature>
<feature type="compositionally biased region" description="Basic residues" evidence="13">
    <location>
        <begin position="571"/>
        <end position="580"/>
    </location>
</feature>
<dbReference type="Pfam" id="PF03142">
    <property type="entry name" value="Chitin_synth_2"/>
    <property type="match status" value="1"/>
</dbReference>
<dbReference type="SUPFAM" id="SSF53448">
    <property type="entry name" value="Nucleotide-diphospho-sugar transferases"/>
    <property type="match status" value="1"/>
</dbReference>
<evidence type="ECO:0000313" key="19">
    <source>
        <dbReference type="Proteomes" id="UP000027586"/>
    </source>
</evidence>
<dbReference type="Pfam" id="PF08766">
    <property type="entry name" value="DEK_C"/>
    <property type="match status" value="1"/>
</dbReference>
<dbReference type="SUPFAM" id="SSF109715">
    <property type="entry name" value="DEK C-terminal domain"/>
    <property type="match status" value="1"/>
</dbReference>
<evidence type="ECO:0000256" key="3">
    <source>
        <dbReference type="ARBA" id="ARBA00022475"/>
    </source>
</evidence>
<sequence length="1897" mass="214246">MGKQKRDGANKTDLATLSNLTDDSICQCLRARYDSYQVYTRLGANQLVAVNPCKPLSLNDDQTGLEYVAAYKDTDAQQRVPQPPHIFDLVNRAYFYMRRTGNDQAIVLCGESGSGKTQIRNLVIRHLVRLSSHKKESKVQTQLLHSSLVLDAFGSSNNGPSSSSRFGYYAEIQFSERGRMVGAKTIHYFLEKARLTQRNENNFGVFYQLVAGATADERTALQLQEGAQYYYLPSSRPVNPAAATEAYSQLKASLKQAGFKREHISRILQLLAAILHLGNITFMDSANSQDAAYVKNTETLDLVADFLGVDPRALENVLVFKTTMIRKDVTTLILDAEQAARQRDELARTLYSLLFSWMVERINGKLCADEQKFNSFVGVLDLPGVAADSNNFHAFLVNMANERVHNFVTTQLLFNDVQNQLYDAEGVQYMTPTRSPASKDVNELLFRPSRGVCALMSKRMAGEDYELMDAMTKYNSNNTAFTSTTVQNQRKFAIQHFHGEVTYDPHGFTEANRQDQVAVDFVSLFRGGEGMAASWNSFLVELWENNNISTETHPRNQDAVVSAQEKLARAPSRRKSQRKAKKDDAAAAADKKQTSVVGNLQVALDELLGSLQEANLWTVFCIRPNNNHTDQFDGRYVMRQVQSYGLTTFSETTRVQYAVSYTHEEFLNRYAVPLQSLGSRDAGLPRAQMEIIAQQLGWTATDAAVGTSRVFLADEAWRSLEDNLRVLEKDEQRRNKDAKSATGAMPVDDMMDDAGSTGVPREMTHDQEQSLLNQEHVPAGDMHGGPLMPPPVGRLYQQDDQRSFYSEDDYFYHDNGSRYQDNEDSVYGSENYAHDMMMRQAPPQEKENLDETEEDETKQSPARKRWLFFVWAVTWWIPSKFLIWCGRMKRKDVRIAWREKVALCVIILFLCAFVIWFLIFFGEIICPHQNVFSDSELQSKSDKDKAYVAIRGEVFDLTKFAPHHYPSGIIPTDSVLEYGGKDATDLFPVQVSALCQGTTGEVSPYVSLNYQVNLTDDNGKYHDFRYSSGIYQPDWYYQKMTTLRQNYKLGNMGYEPKAISDQANGETTINGVKTTRKWAYIDNHIYDLTQYDMGGRFAAAPDGQQAPADVDVNFMHDQVVALFRQKSGEDISEDWKNLAIDPQVKEWQLVCLRNLFYVGMLDTRTSAKCKFSEYLLLIVTCLLCAVIVFKFLAAFRIGSTRVPEELDKFVITQVTCYTEDEESLRKTIDSLATLTYDDKRKLLFVICDGMIVGSGNDRPTPRIVLDILGVDPQVDPEPLSFVSVGEGQKQHNMGKIYSGLYETAGHVVPYLVVVKCGKPTERQKPGNRGKRDSQLILMEFLNRVHFDAPMTPLQLEMFHQMKNVIGVSPHLYEYVLMVDADTEVMPDGLSFLVSSMAHDAKIIGVCGETQLSNANATWATMIQVYEYFISHHMIKAFESLFSTVTCLPGCFTMYRIRTVDGKRPLFCSNEIINDYHINKVDTLHKKNLLHLGEDRYLTTLLLKHFPMFKTKFVSSAQCRTNAPDLWNVLVSQRRRWINSTVHNLGELIFLERMCGFCCFSMRFVVMLDLISTLVMPAIVGYLGYLIYKLATIEDTVPILTIIVLSATYGLQAILFIVKRKWEYIAWMLIGLLAIPVFWFYIPIYSFWHFDDFSWGNTRVVVGEKGKAMAVADEGEFDPKSIPTMTWSQYEKMLLADDYWSDGMSQGSGRSSSYRSRTPGPGGFNGGGGTGSVYGASADTLSVYNNTPMQQYHPDTGSVMMPSSASIPMMPYASPQPFNMQMARSSMASFGQEQFQQHRQSAARPSMMMPSSGSAYMMPGSVHGGSQQSLLLEDMSQTQGPSNEEIFAEVKRILDSADLTKVTKKQVREELQQVFGVPMASRKDYINACIENVLQGHM</sequence>
<keyword evidence="12" id="KW-0547">Nucleotide-binding</keyword>
<keyword evidence="12" id="KW-0067">ATP-binding</keyword>
<dbReference type="STRING" id="1263082.A0A068SA41"/>
<dbReference type="EC" id="2.4.1.16" evidence="2"/>
<evidence type="ECO:0000256" key="13">
    <source>
        <dbReference type="SAM" id="MobiDB-lite"/>
    </source>
</evidence>
<comment type="similarity">
    <text evidence="12">Belongs to the TRAFAC class myosin-kinesin ATPase superfamily. Myosin family.</text>
</comment>
<organism evidence="18 19">
    <name type="scientific">Lichtheimia corymbifera JMRC:FSU:9682</name>
    <dbReference type="NCBI Taxonomy" id="1263082"/>
    <lineage>
        <taxon>Eukaryota</taxon>
        <taxon>Fungi</taxon>
        <taxon>Fungi incertae sedis</taxon>
        <taxon>Mucoromycota</taxon>
        <taxon>Mucoromycotina</taxon>
        <taxon>Mucoromycetes</taxon>
        <taxon>Mucorales</taxon>
        <taxon>Lichtheimiaceae</taxon>
        <taxon>Lichtheimia</taxon>
    </lineage>
</organism>
<proteinExistence type="inferred from homology"/>
<feature type="transmembrane region" description="Helical" evidence="14">
    <location>
        <begin position="1563"/>
        <end position="1586"/>
    </location>
</feature>
<dbReference type="SUPFAM" id="SSF55856">
    <property type="entry name" value="Cytochrome b5-like heme/steroid binding domain"/>
    <property type="match status" value="1"/>
</dbReference>
<dbReference type="GO" id="GO:0016459">
    <property type="term" value="C:myosin complex"/>
    <property type="evidence" value="ECO:0007669"/>
    <property type="project" value="UniProtKB-KW"/>
</dbReference>
<feature type="domain" description="DEK-C" evidence="17">
    <location>
        <begin position="1839"/>
        <end position="1894"/>
    </location>
</feature>
<dbReference type="PANTHER" id="PTHR22914:SF45">
    <property type="entry name" value="CHITIN SYNTHASE"/>
    <property type="match status" value="1"/>
</dbReference>
<keyword evidence="5" id="KW-0808">Transferase</keyword>
<dbReference type="EMBL" id="CBTN010000059">
    <property type="protein sequence ID" value="CDH58702.1"/>
    <property type="molecule type" value="Genomic_DNA"/>
</dbReference>
<dbReference type="InterPro" id="IPR004835">
    <property type="entry name" value="Chitin_synth"/>
</dbReference>
<keyword evidence="3" id="KW-1003">Cell membrane</keyword>
<dbReference type="Gene3D" id="6.20.240.20">
    <property type="match status" value="1"/>
</dbReference>
<evidence type="ECO:0000256" key="2">
    <source>
        <dbReference type="ARBA" id="ARBA00012543"/>
    </source>
</evidence>
<dbReference type="PRINTS" id="PR00193">
    <property type="entry name" value="MYOSINHEAVY"/>
</dbReference>
<feature type="compositionally biased region" description="Low complexity" evidence="13">
    <location>
        <begin position="1709"/>
        <end position="1718"/>
    </location>
</feature>
<dbReference type="InterPro" id="IPR029044">
    <property type="entry name" value="Nucleotide-diphossugar_trans"/>
</dbReference>
<dbReference type="PROSITE" id="PS51998">
    <property type="entry name" value="DEK_C"/>
    <property type="match status" value="1"/>
</dbReference>
<feature type="compositionally biased region" description="Basic and acidic residues" evidence="13">
    <location>
        <begin position="581"/>
        <end position="590"/>
    </location>
</feature>
<feature type="domain" description="Myosin motor" evidence="16">
    <location>
        <begin position="9"/>
        <end position="725"/>
    </location>
</feature>
<name>A0A068SA41_9FUNG</name>
<comment type="caution">
    <text evidence="12">Lacks conserved residue(s) required for the propagation of feature annotation.</text>
</comment>
<dbReference type="InterPro" id="IPR014876">
    <property type="entry name" value="DEK_C"/>
</dbReference>
<dbReference type="InterPro" id="IPR001199">
    <property type="entry name" value="Cyt_B5-like_heme/steroid-bd"/>
</dbReference>
<evidence type="ECO:0000256" key="10">
    <source>
        <dbReference type="ARBA" id="ARBA00023175"/>
    </source>
</evidence>
<feature type="compositionally biased region" description="Basic and acidic residues" evidence="13">
    <location>
        <begin position="730"/>
        <end position="739"/>
    </location>
</feature>
<reference evidence="18" key="1">
    <citation type="submission" date="2013-08" db="EMBL/GenBank/DDBJ databases">
        <title>Gene expansion shapes genome architecture in the human pathogen Lichtheimia corymbifera: an evolutionary genomics analysis in the ancient terrestrial Mucorales (Mucoromycotina).</title>
        <authorList>
            <person name="Schwartze V.U."/>
            <person name="Winter S."/>
            <person name="Shelest E."/>
            <person name="Marcet-Houben M."/>
            <person name="Horn F."/>
            <person name="Wehner S."/>
            <person name="Hoffmann K."/>
            <person name="Riege K."/>
            <person name="Sammeth M."/>
            <person name="Nowrousian M."/>
            <person name="Valiante V."/>
            <person name="Linde J."/>
            <person name="Jacobsen I.D."/>
            <person name="Marz M."/>
            <person name="Brakhage A.A."/>
            <person name="Gabaldon T."/>
            <person name="Bocker S."/>
            <person name="Voigt K."/>
        </authorList>
    </citation>
    <scope>NUCLEOTIDE SEQUENCE [LARGE SCALE GENOMIC DNA]</scope>
    <source>
        <strain evidence="18">FSU 9682</strain>
    </source>
</reference>
<dbReference type="InterPro" id="IPR027417">
    <property type="entry name" value="P-loop_NTPase"/>
</dbReference>
<dbReference type="InterPro" id="IPR036961">
    <property type="entry name" value="Kinesin_motor_dom_sf"/>
</dbReference>
<protein>
    <recommendedName>
        <fullName evidence="2">chitin synthase</fullName>
        <ecNumber evidence="2">2.4.1.16</ecNumber>
    </recommendedName>
</protein>
<evidence type="ECO:0000256" key="8">
    <source>
        <dbReference type="ARBA" id="ARBA00023123"/>
    </source>
</evidence>
<dbReference type="PANTHER" id="PTHR22914">
    <property type="entry name" value="CHITIN SYNTHASE"/>
    <property type="match status" value="1"/>
</dbReference>
<feature type="transmembrane region" description="Helical" evidence="14">
    <location>
        <begin position="1598"/>
        <end position="1617"/>
    </location>
</feature>
<feature type="region of interest" description="Disordered" evidence="13">
    <location>
        <begin position="1709"/>
        <end position="1729"/>
    </location>
</feature>
<keyword evidence="6 14" id="KW-0812">Transmembrane</keyword>
<keyword evidence="19" id="KW-1185">Reference proteome</keyword>
<keyword evidence="4" id="KW-0328">Glycosyltransferase</keyword>
<feature type="binding site" evidence="12">
    <location>
        <begin position="110"/>
        <end position="117"/>
    </location>
    <ligand>
        <name>ATP</name>
        <dbReference type="ChEBI" id="CHEBI:30616"/>
    </ligand>
</feature>
<dbReference type="Gene3D" id="1.20.58.530">
    <property type="match status" value="1"/>
</dbReference>
<keyword evidence="7 14" id="KW-1133">Transmembrane helix</keyword>
<dbReference type="Pfam" id="PF00063">
    <property type="entry name" value="Myosin_head"/>
    <property type="match status" value="1"/>
</dbReference>
<dbReference type="Proteomes" id="UP000027586">
    <property type="component" value="Unassembled WGS sequence"/>
</dbReference>
<feature type="transmembrane region" description="Helical" evidence="14">
    <location>
        <begin position="1174"/>
        <end position="1193"/>
    </location>
</feature>
<gene>
    <name evidence="18" type="ORF">LCOR_09552.1</name>
</gene>
<dbReference type="GO" id="GO:0003779">
    <property type="term" value="F:actin binding"/>
    <property type="evidence" value="ECO:0007669"/>
    <property type="project" value="UniProtKB-KW"/>
</dbReference>
<evidence type="ECO:0000256" key="12">
    <source>
        <dbReference type="PROSITE-ProRule" id="PRU00782"/>
    </source>
</evidence>
<dbReference type="PROSITE" id="PS51456">
    <property type="entry name" value="MYOSIN_MOTOR"/>
    <property type="match status" value="1"/>
</dbReference>
<evidence type="ECO:0000259" key="16">
    <source>
        <dbReference type="PROSITE" id="PS51456"/>
    </source>
</evidence>
<dbReference type="PROSITE" id="PS50255">
    <property type="entry name" value="CYTOCHROME_B5_2"/>
    <property type="match status" value="1"/>
</dbReference>
<dbReference type="InterPro" id="IPR036400">
    <property type="entry name" value="Cyt_B5-like_heme/steroid_sf"/>
</dbReference>
<keyword evidence="11" id="KW-0325">Glycoprotein</keyword>
<evidence type="ECO:0000313" key="18">
    <source>
        <dbReference type="EMBL" id="CDH58702.1"/>
    </source>
</evidence>
<keyword evidence="12" id="KW-0009">Actin-binding</keyword>